<reference evidence="2 3" key="1">
    <citation type="submission" date="2020-08" db="EMBL/GenBank/DDBJ databases">
        <title>Genomic Encyclopedia of Type Strains, Phase IV (KMG-IV): sequencing the most valuable type-strain genomes for metagenomic binning, comparative biology and taxonomic classification.</title>
        <authorList>
            <person name="Goeker M."/>
        </authorList>
    </citation>
    <scope>NUCLEOTIDE SEQUENCE [LARGE SCALE GENOMIC DNA]</scope>
    <source>
        <strain evidence="2 3">DSM 103725</strain>
    </source>
</reference>
<dbReference type="PROSITE" id="PS00409">
    <property type="entry name" value="PROKAR_NTER_METHYL"/>
    <property type="match status" value="1"/>
</dbReference>
<keyword evidence="3" id="KW-1185">Reference proteome</keyword>
<comment type="caution">
    <text evidence="2">The sequence shown here is derived from an EMBL/GenBank/DDBJ whole genome shotgun (WGS) entry which is preliminary data.</text>
</comment>
<dbReference type="NCBIfam" id="TIGR02532">
    <property type="entry name" value="IV_pilin_GFxxxE"/>
    <property type="match status" value="1"/>
</dbReference>
<evidence type="ECO:0000256" key="1">
    <source>
        <dbReference type="SAM" id="Phobius"/>
    </source>
</evidence>
<gene>
    <name evidence="2" type="ORF">HNQ40_000399</name>
</gene>
<evidence type="ECO:0000313" key="2">
    <source>
        <dbReference type="EMBL" id="MBB6428593.1"/>
    </source>
</evidence>
<sequence length="200" mass="21622">MNPRTVKTTRHRGCRGLTLVELMMALGVMGLISAAIAGMLSAVAYGTSADSDVRKLVARGKMVSMRLDAALRGSRMVLDAGSDWVALWERDLDENGEPSLLEVRLIEFDAATESLSSYTAPDGTTDVLYSTSSDFDAITHTLRGTADFPETRWGNDATAFEFTLDQTDPQAARLASYRLSLNAGNLTEVVIGTTLLRTNP</sequence>
<keyword evidence="1" id="KW-0812">Transmembrane</keyword>
<name>A0A7X0H3V0_9BACT</name>
<dbReference type="InterPro" id="IPR012902">
    <property type="entry name" value="N_methyl_site"/>
</dbReference>
<keyword evidence="1" id="KW-1133">Transmembrane helix</keyword>
<accession>A0A7X0H3V0</accession>
<organism evidence="2 3">
    <name type="scientific">Algisphaera agarilytica</name>
    <dbReference type="NCBI Taxonomy" id="1385975"/>
    <lineage>
        <taxon>Bacteria</taxon>
        <taxon>Pseudomonadati</taxon>
        <taxon>Planctomycetota</taxon>
        <taxon>Phycisphaerae</taxon>
        <taxon>Phycisphaerales</taxon>
        <taxon>Phycisphaeraceae</taxon>
        <taxon>Algisphaera</taxon>
    </lineage>
</organism>
<proteinExistence type="predicted"/>
<protein>
    <submittedName>
        <fullName evidence="2">Prepilin-type N-terminal cleavage/methylation domain-containing protein</fullName>
    </submittedName>
</protein>
<keyword evidence="1" id="KW-0472">Membrane</keyword>
<dbReference type="EMBL" id="JACHGY010000001">
    <property type="protein sequence ID" value="MBB6428593.1"/>
    <property type="molecule type" value="Genomic_DNA"/>
</dbReference>
<feature type="transmembrane region" description="Helical" evidence="1">
    <location>
        <begin position="20"/>
        <end position="45"/>
    </location>
</feature>
<dbReference type="AlphaFoldDB" id="A0A7X0H3V0"/>
<evidence type="ECO:0000313" key="3">
    <source>
        <dbReference type="Proteomes" id="UP000541810"/>
    </source>
</evidence>
<dbReference type="Proteomes" id="UP000541810">
    <property type="component" value="Unassembled WGS sequence"/>
</dbReference>